<name>A0A0A9CEI0_ARUDO</name>
<organism evidence="8">
    <name type="scientific">Arundo donax</name>
    <name type="common">Giant reed</name>
    <name type="synonym">Donax arundinaceus</name>
    <dbReference type="NCBI Taxonomy" id="35708"/>
    <lineage>
        <taxon>Eukaryota</taxon>
        <taxon>Viridiplantae</taxon>
        <taxon>Streptophyta</taxon>
        <taxon>Embryophyta</taxon>
        <taxon>Tracheophyta</taxon>
        <taxon>Spermatophyta</taxon>
        <taxon>Magnoliopsida</taxon>
        <taxon>Liliopsida</taxon>
        <taxon>Poales</taxon>
        <taxon>Poaceae</taxon>
        <taxon>PACMAD clade</taxon>
        <taxon>Arundinoideae</taxon>
        <taxon>Arundineae</taxon>
        <taxon>Arundo</taxon>
    </lineage>
</organism>
<evidence type="ECO:0000256" key="6">
    <source>
        <dbReference type="SAM" id="MobiDB-lite"/>
    </source>
</evidence>
<keyword evidence="5" id="KW-0238">DNA-binding</keyword>
<dbReference type="Gene3D" id="3.30.70.330">
    <property type="match status" value="1"/>
</dbReference>
<evidence type="ECO:0000256" key="3">
    <source>
        <dbReference type="ARBA" id="ARBA00022833"/>
    </source>
</evidence>
<dbReference type="Pfam" id="PF00076">
    <property type="entry name" value="RRM_1"/>
    <property type="match status" value="1"/>
</dbReference>
<dbReference type="InterPro" id="IPR000504">
    <property type="entry name" value="RRM_dom"/>
</dbReference>
<evidence type="ECO:0000256" key="4">
    <source>
        <dbReference type="ARBA" id="ARBA00022884"/>
    </source>
</evidence>
<dbReference type="SUPFAM" id="SSF54928">
    <property type="entry name" value="RNA-binding domain, RBD"/>
    <property type="match status" value="1"/>
</dbReference>
<keyword evidence="1" id="KW-0479">Metal-binding</keyword>
<feature type="compositionally biased region" description="Basic and acidic residues" evidence="6">
    <location>
        <begin position="259"/>
        <end position="271"/>
    </location>
</feature>
<dbReference type="EMBL" id="GBRH01225027">
    <property type="protein sequence ID" value="JAD72868.1"/>
    <property type="molecule type" value="Transcribed_RNA"/>
</dbReference>
<evidence type="ECO:0000256" key="2">
    <source>
        <dbReference type="ARBA" id="ARBA00022771"/>
    </source>
</evidence>
<sequence length="271" mass="30517">MTTLRRGHRACTTRGLCKNASSCRFLHQDEDTALATKGDLNLQWMDSIPAAWQIYLTFSADSTVTEDDVSNYFCMYGPVQDVRIPYQQKRMFGFVTFVYAGTVKLILGKGNPQFVCQARVLVKPYKEKGNHFEFHRSRKPHPNHGGTLLMLDSRDPFDLHQLRIGPRMMYGHIANHEAFLRRKLQEQQQAAIERRFMGLQLLDLMSSLGSPVHSPMSLGQTDNGNGNAVHFHLEDVTIQDNKLMNSVVMSAPAPAAAQGKHDEEDADGTPK</sequence>
<keyword evidence="3" id="KW-0862">Zinc</keyword>
<evidence type="ECO:0000313" key="8">
    <source>
        <dbReference type="EMBL" id="JAD72868.1"/>
    </source>
</evidence>
<evidence type="ECO:0000256" key="5">
    <source>
        <dbReference type="ARBA" id="ARBA00023125"/>
    </source>
</evidence>
<dbReference type="GO" id="GO:0003723">
    <property type="term" value="F:RNA binding"/>
    <property type="evidence" value="ECO:0007669"/>
    <property type="project" value="UniProtKB-KW"/>
</dbReference>
<reference evidence="8" key="2">
    <citation type="journal article" date="2015" name="Data Brief">
        <title>Shoot transcriptome of the giant reed, Arundo donax.</title>
        <authorList>
            <person name="Barrero R.A."/>
            <person name="Guerrero F.D."/>
            <person name="Moolhuijzen P."/>
            <person name="Goolsby J.A."/>
            <person name="Tidwell J."/>
            <person name="Bellgard S.E."/>
            <person name="Bellgard M.I."/>
        </authorList>
    </citation>
    <scope>NUCLEOTIDE SEQUENCE</scope>
    <source>
        <tissue evidence="8">Shoot tissue taken approximately 20 cm above the soil surface</tissue>
    </source>
</reference>
<keyword evidence="2" id="KW-0863">Zinc-finger</keyword>
<proteinExistence type="predicted"/>
<dbReference type="AlphaFoldDB" id="A0A0A9CEI0"/>
<feature type="region of interest" description="Disordered" evidence="6">
    <location>
        <begin position="252"/>
        <end position="271"/>
    </location>
</feature>
<protein>
    <recommendedName>
        <fullName evidence="7">RRM domain-containing protein</fullName>
    </recommendedName>
</protein>
<dbReference type="GO" id="GO:0008270">
    <property type="term" value="F:zinc ion binding"/>
    <property type="evidence" value="ECO:0007669"/>
    <property type="project" value="UniProtKB-KW"/>
</dbReference>
<dbReference type="FunFam" id="3.30.70.330:FF:000678">
    <property type="entry name" value="zinc finger CCCH domain-containing protein 53-like isoform X2"/>
    <property type="match status" value="1"/>
</dbReference>
<keyword evidence="4" id="KW-0694">RNA-binding</keyword>
<accession>A0A0A9CEI0</accession>
<dbReference type="GO" id="GO:0003677">
    <property type="term" value="F:DNA binding"/>
    <property type="evidence" value="ECO:0007669"/>
    <property type="project" value="UniProtKB-KW"/>
</dbReference>
<dbReference type="PANTHER" id="PTHR24009">
    <property type="entry name" value="RNA-BINDING (RRM/RBD/RNP MOTIFS)"/>
    <property type="match status" value="1"/>
</dbReference>
<feature type="domain" description="RRM" evidence="7">
    <location>
        <begin position="53"/>
        <end position="123"/>
    </location>
</feature>
<dbReference type="SMART" id="SM00360">
    <property type="entry name" value="RRM"/>
    <property type="match status" value="1"/>
</dbReference>
<dbReference type="InterPro" id="IPR035979">
    <property type="entry name" value="RBD_domain_sf"/>
</dbReference>
<evidence type="ECO:0000259" key="7">
    <source>
        <dbReference type="SMART" id="SM00360"/>
    </source>
</evidence>
<evidence type="ECO:0000256" key="1">
    <source>
        <dbReference type="ARBA" id="ARBA00022723"/>
    </source>
</evidence>
<dbReference type="PANTHER" id="PTHR24009:SF17">
    <property type="entry name" value="C3H1-TYPE DOMAIN-CONTAINING PROTEIN"/>
    <property type="match status" value="1"/>
</dbReference>
<dbReference type="InterPro" id="IPR012677">
    <property type="entry name" value="Nucleotide-bd_a/b_plait_sf"/>
</dbReference>
<reference evidence="8" key="1">
    <citation type="submission" date="2014-09" db="EMBL/GenBank/DDBJ databases">
        <authorList>
            <person name="Magalhaes I.L.F."/>
            <person name="Oliveira U."/>
            <person name="Santos F.R."/>
            <person name="Vidigal T.H.D.A."/>
            <person name="Brescovit A.D."/>
            <person name="Santos A.J."/>
        </authorList>
    </citation>
    <scope>NUCLEOTIDE SEQUENCE</scope>
    <source>
        <tissue evidence="8">Shoot tissue taken approximately 20 cm above the soil surface</tissue>
    </source>
</reference>